<gene>
    <name evidence="4" type="ORF">FEM03_03595</name>
</gene>
<comment type="similarity">
    <text evidence="1">Belongs to the AB hydrolase superfamily. AB hydrolase 4 family.</text>
</comment>
<reference evidence="4 5" key="1">
    <citation type="submission" date="2019-05" db="EMBL/GenBank/DDBJ databases">
        <title>Verrucobacter flavum gen. nov., sp. nov. a new member of the family Verrucomicrobiaceae.</title>
        <authorList>
            <person name="Szuroczki S."/>
            <person name="Abbaszade G."/>
            <person name="Szabo A."/>
            <person name="Felfoldi T."/>
            <person name="Schumann P."/>
            <person name="Boka K."/>
            <person name="Keki Z."/>
            <person name="Toumi M."/>
            <person name="Toth E."/>
        </authorList>
    </citation>
    <scope>NUCLEOTIDE SEQUENCE [LARGE SCALE GENOMIC DNA]</scope>
    <source>
        <strain evidence="4 5">MG-N-17</strain>
    </source>
</reference>
<dbReference type="SUPFAM" id="SSF53474">
    <property type="entry name" value="alpha/beta-Hydrolases"/>
    <property type="match status" value="1"/>
</dbReference>
<dbReference type="AlphaFoldDB" id="A0A5R8KLC7"/>
<dbReference type="GO" id="GO:0034338">
    <property type="term" value="F:short-chain carboxylesterase activity"/>
    <property type="evidence" value="ECO:0007669"/>
    <property type="project" value="TreeGrafter"/>
</dbReference>
<dbReference type="InterPro" id="IPR050960">
    <property type="entry name" value="AB_hydrolase_4_sf"/>
</dbReference>
<dbReference type="Proteomes" id="UP000306196">
    <property type="component" value="Unassembled WGS sequence"/>
</dbReference>
<dbReference type="Gene3D" id="3.40.50.1820">
    <property type="entry name" value="alpha/beta hydrolase"/>
    <property type="match status" value="1"/>
</dbReference>
<dbReference type="GO" id="GO:0047372">
    <property type="term" value="F:monoacylglycerol lipase activity"/>
    <property type="evidence" value="ECO:0007669"/>
    <property type="project" value="TreeGrafter"/>
</dbReference>
<feature type="domain" description="AB hydrolase-1" evidence="3">
    <location>
        <begin position="18"/>
        <end position="228"/>
    </location>
</feature>
<dbReference type="Pfam" id="PF00561">
    <property type="entry name" value="Abhydrolase_1"/>
    <property type="match status" value="1"/>
</dbReference>
<dbReference type="PANTHER" id="PTHR10794">
    <property type="entry name" value="ABHYDROLASE DOMAIN-CONTAINING PROTEIN"/>
    <property type="match status" value="1"/>
</dbReference>
<evidence type="ECO:0000313" key="4">
    <source>
        <dbReference type="EMBL" id="TLD72499.1"/>
    </source>
</evidence>
<dbReference type="PANTHER" id="PTHR10794:SF94">
    <property type="entry name" value="ESTERASE YHET-RELATED"/>
    <property type="match status" value="1"/>
</dbReference>
<dbReference type="InterPro" id="IPR000073">
    <property type="entry name" value="AB_hydrolase_1"/>
</dbReference>
<dbReference type="InterPro" id="IPR029058">
    <property type="entry name" value="AB_hydrolase_fold"/>
</dbReference>
<evidence type="ECO:0000256" key="1">
    <source>
        <dbReference type="ARBA" id="ARBA00010884"/>
    </source>
</evidence>
<dbReference type="OrthoDB" id="332676at2"/>
<keyword evidence="5" id="KW-1185">Reference proteome</keyword>
<sequence length="283" mass="31304">MDGDFVDLDWLRGGKGRLVILSHGLEGSSEAVYIRKVARVLLARGWDVMAWSYRGCGGEVNRLKRSYHSGESDDLRQVVAHAAGGYDGVALVGFSLGGNISLKYLGEAEPHSKVKAAVAISAPVDLAASARVLDQRRGNRIYLKRFLKSLIAKIEAKALKFPGEFDTLGLRDIRSFQEFDDRYTAPLHGFADAAEYWAKSSSLQFLHKIKVPTLLVNARNDPFLSDESFPVEVAEGSRWLHLEAPASGGHVGFVDRRVGTRWMGQRVVEFFWAADFGQESSMD</sequence>
<evidence type="ECO:0000259" key="3">
    <source>
        <dbReference type="Pfam" id="PF00561"/>
    </source>
</evidence>
<keyword evidence="4" id="KW-0378">Hydrolase</keyword>
<feature type="active site" description="Charge relay system" evidence="2">
    <location>
        <position position="221"/>
    </location>
</feature>
<feature type="active site" description="Charge relay system" evidence="2">
    <location>
        <position position="250"/>
    </location>
</feature>
<name>A0A5R8KLC7_9BACT</name>
<accession>A0A5R8KLC7</accession>
<protein>
    <submittedName>
        <fullName evidence="4">Alpha/beta fold hydrolase</fullName>
    </submittedName>
</protein>
<dbReference type="InterPro" id="IPR012020">
    <property type="entry name" value="ABHD4"/>
</dbReference>
<organism evidence="4 5">
    <name type="scientific">Phragmitibacter flavus</name>
    <dbReference type="NCBI Taxonomy" id="2576071"/>
    <lineage>
        <taxon>Bacteria</taxon>
        <taxon>Pseudomonadati</taxon>
        <taxon>Verrucomicrobiota</taxon>
        <taxon>Verrucomicrobiia</taxon>
        <taxon>Verrucomicrobiales</taxon>
        <taxon>Verrucomicrobiaceae</taxon>
        <taxon>Phragmitibacter</taxon>
    </lineage>
</organism>
<feature type="active site" description="Charge relay system" evidence="2">
    <location>
        <position position="95"/>
    </location>
</feature>
<evidence type="ECO:0000313" key="5">
    <source>
        <dbReference type="Proteomes" id="UP000306196"/>
    </source>
</evidence>
<dbReference type="EMBL" id="VAUV01000002">
    <property type="protein sequence ID" value="TLD72499.1"/>
    <property type="molecule type" value="Genomic_DNA"/>
</dbReference>
<proteinExistence type="inferred from homology"/>
<evidence type="ECO:0000256" key="2">
    <source>
        <dbReference type="PIRSR" id="PIRSR005211-1"/>
    </source>
</evidence>
<dbReference type="PIRSF" id="PIRSF005211">
    <property type="entry name" value="Ab_hydro_YheT"/>
    <property type="match status" value="1"/>
</dbReference>
<comment type="caution">
    <text evidence="4">The sequence shown here is derived from an EMBL/GenBank/DDBJ whole genome shotgun (WGS) entry which is preliminary data.</text>
</comment>